<evidence type="ECO:0000256" key="5">
    <source>
        <dbReference type="ARBA" id="ARBA00023273"/>
    </source>
</evidence>
<gene>
    <name evidence="7" type="ORF">MNOR_LOCUS9631</name>
</gene>
<dbReference type="InterPro" id="IPR035892">
    <property type="entry name" value="C2_domain_sf"/>
</dbReference>
<dbReference type="Gene3D" id="2.60.40.150">
    <property type="entry name" value="C2 domain"/>
    <property type="match status" value="1"/>
</dbReference>
<dbReference type="InterPro" id="IPR031139">
    <property type="entry name" value="RPGRIP1_fam"/>
</dbReference>
<organism evidence="7 8">
    <name type="scientific">Meganyctiphanes norvegica</name>
    <name type="common">Northern krill</name>
    <name type="synonym">Thysanopoda norvegica</name>
    <dbReference type="NCBI Taxonomy" id="48144"/>
    <lineage>
        <taxon>Eukaryota</taxon>
        <taxon>Metazoa</taxon>
        <taxon>Ecdysozoa</taxon>
        <taxon>Arthropoda</taxon>
        <taxon>Crustacea</taxon>
        <taxon>Multicrustacea</taxon>
        <taxon>Malacostraca</taxon>
        <taxon>Eumalacostraca</taxon>
        <taxon>Eucarida</taxon>
        <taxon>Euphausiacea</taxon>
        <taxon>Euphausiidae</taxon>
        <taxon>Meganyctiphanes</taxon>
    </lineage>
</organism>
<dbReference type="Proteomes" id="UP001497623">
    <property type="component" value="Unassembled WGS sequence"/>
</dbReference>
<accession>A0AAV2QA02</accession>
<keyword evidence="4" id="KW-0969">Cilium</keyword>
<feature type="non-terminal residue" evidence="7">
    <location>
        <position position="1"/>
    </location>
</feature>
<dbReference type="GO" id="GO:0005929">
    <property type="term" value="C:cilium"/>
    <property type="evidence" value="ECO:0007669"/>
    <property type="project" value="UniProtKB-SubCell"/>
</dbReference>
<proteinExistence type="inferred from homology"/>
<protein>
    <recommendedName>
        <fullName evidence="6">RPGR-interacting protein 1 first C2 domain-containing protein</fullName>
    </recommendedName>
</protein>
<keyword evidence="3" id="KW-0175">Coiled coil</keyword>
<comment type="similarity">
    <text evidence="2">Belongs to the RPGRIP1 family.</text>
</comment>
<evidence type="ECO:0000256" key="3">
    <source>
        <dbReference type="ARBA" id="ARBA00023054"/>
    </source>
</evidence>
<evidence type="ECO:0000256" key="2">
    <source>
        <dbReference type="ARBA" id="ARBA00006042"/>
    </source>
</evidence>
<dbReference type="AlphaFoldDB" id="A0AAV2QA02"/>
<reference evidence="7 8" key="1">
    <citation type="submission" date="2024-05" db="EMBL/GenBank/DDBJ databases">
        <authorList>
            <person name="Wallberg A."/>
        </authorList>
    </citation>
    <scope>NUCLEOTIDE SEQUENCE [LARGE SCALE GENOMIC DNA]</scope>
</reference>
<feature type="non-terminal residue" evidence="7">
    <location>
        <position position="186"/>
    </location>
</feature>
<evidence type="ECO:0000256" key="4">
    <source>
        <dbReference type="ARBA" id="ARBA00023069"/>
    </source>
</evidence>
<comment type="subcellular location">
    <subcellularLocation>
        <location evidence="1">Cell projection</location>
        <location evidence="1">Cilium</location>
    </subcellularLocation>
</comment>
<evidence type="ECO:0000313" key="8">
    <source>
        <dbReference type="Proteomes" id="UP001497623"/>
    </source>
</evidence>
<dbReference type="SUPFAM" id="SSF49562">
    <property type="entry name" value="C2 domain (Calcium/lipid-binding domain, CaLB)"/>
    <property type="match status" value="1"/>
</dbReference>
<comment type="caution">
    <text evidence="7">The sequence shown here is derived from an EMBL/GenBank/DDBJ whole genome shotgun (WGS) entry which is preliminary data.</text>
</comment>
<evidence type="ECO:0000313" key="7">
    <source>
        <dbReference type="EMBL" id="CAL4074875.1"/>
    </source>
</evidence>
<dbReference type="InterPro" id="IPR021656">
    <property type="entry name" value="C2-C2_1"/>
</dbReference>
<name>A0AAV2QA02_MEGNR</name>
<dbReference type="EMBL" id="CAXKWB010004686">
    <property type="protein sequence ID" value="CAL4074875.1"/>
    <property type="molecule type" value="Genomic_DNA"/>
</dbReference>
<dbReference type="GO" id="GO:0005856">
    <property type="term" value="C:cytoskeleton"/>
    <property type="evidence" value="ECO:0007669"/>
    <property type="project" value="UniProtKB-ARBA"/>
</dbReference>
<dbReference type="Pfam" id="PF11618">
    <property type="entry name" value="C2-C2_1"/>
    <property type="match status" value="1"/>
</dbReference>
<dbReference type="PANTHER" id="PTHR14240">
    <property type="entry name" value="RETINITIS PIGMENTOSA GTPASE REGULATOR-INTERACTING PROTEIN"/>
    <property type="match status" value="1"/>
</dbReference>
<keyword evidence="8" id="KW-1185">Reference proteome</keyword>
<feature type="domain" description="RPGR-interacting protein 1 first C2" evidence="6">
    <location>
        <begin position="2"/>
        <end position="157"/>
    </location>
</feature>
<sequence length="186" mass="21546">VHLGRHDNVLEFHIDKMKFTCPEFHSIKTFVSWTMPISLDDPLQHTNLAVGETANYNHSTLYKINMNYMTLQSLKDDLITVCVYILLDSGHPFKIGECQVSLGEILQHPRNTLHNVLHVRCSLDDADDHHTIPPFIMKNINQESIGTLNYWFRLQRPTEEIIAKHLHRIGLLETGPIKEENQIPFK</sequence>
<evidence type="ECO:0000259" key="6">
    <source>
        <dbReference type="Pfam" id="PF11618"/>
    </source>
</evidence>
<keyword evidence="5" id="KW-0966">Cell projection</keyword>
<evidence type="ECO:0000256" key="1">
    <source>
        <dbReference type="ARBA" id="ARBA00004138"/>
    </source>
</evidence>